<evidence type="ECO:0000256" key="6">
    <source>
        <dbReference type="SAM" id="SignalP"/>
    </source>
</evidence>
<evidence type="ECO:0000256" key="4">
    <source>
        <dbReference type="ARBA" id="ARBA00022837"/>
    </source>
</evidence>
<dbReference type="Proteomes" id="UP000324575">
    <property type="component" value="Unassembled WGS sequence"/>
</dbReference>
<evidence type="ECO:0000259" key="8">
    <source>
        <dbReference type="Pfam" id="PF14508"/>
    </source>
</evidence>
<dbReference type="Pfam" id="PF14508">
    <property type="entry name" value="GH97_N"/>
    <property type="match status" value="1"/>
</dbReference>
<comment type="cofactor">
    <cofactor evidence="1">
        <name>Ca(2+)</name>
        <dbReference type="ChEBI" id="CHEBI:29108"/>
    </cofactor>
</comment>
<dbReference type="SUPFAM" id="SSF51445">
    <property type="entry name" value="(Trans)glycosidases"/>
    <property type="match status" value="1"/>
</dbReference>
<evidence type="ECO:0000256" key="1">
    <source>
        <dbReference type="ARBA" id="ARBA00001913"/>
    </source>
</evidence>
<proteinExistence type="predicted"/>
<reference evidence="10 11" key="1">
    <citation type="submission" date="2019-03" db="EMBL/GenBank/DDBJ databases">
        <title>Single cell metagenomics reveals metabolic interactions within the superorganism composed of flagellate Streblomastix strix and complex community of Bacteroidetes bacteria on its surface.</title>
        <authorList>
            <person name="Treitli S.C."/>
            <person name="Kolisko M."/>
            <person name="Husnik F."/>
            <person name="Keeling P."/>
            <person name="Hampl V."/>
        </authorList>
    </citation>
    <scope>NUCLEOTIDE SEQUENCE [LARGE SCALE GENOMIC DNA]</scope>
    <source>
        <strain evidence="10">St1</strain>
    </source>
</reference>
<protein>
    <submittedName>
        <fullName evidence="10">Alpha-glucosidase</fullName>
        <ecNumber evidence="10">3.2.1.20</ecNumber>
    </submittedName>
</protein>
<dbReference type="InterPro" id="IPR014718">
    <property type="entry name" value="GH-type_carb-bd"/>
</dbReference>
<dbReference type="InterPro" id="IPR019563">
    <property type="entry name" value="GH97_catalytic"/>
</dbReference>
<dbReference type="InterPro" id="IPR013785">
    <property type="entry name" value="Aldolase_TIM"/>
</dbReference>
<dbReference type="PANTHER" id="PTHR35803:SF2">
    <property type="entry name" value="RETAINING ALPHA-GALACTOSIDASE"/>
    <property type="match status" value="1"/>
</dbReference>
<dbReference type="Gene3D" id="3.20.20.70">
    <property type="entry name" value="Aldolase class I"/>
    <property type="match status" value="1"/>
</dbReference>
<evidence type="ECO:0000259" key="7">
    <source>
        <dbReference type="Pfam" id="PF10566"/>
    </source>
</evidence>
<dbReference type="InterPro" id="IPR052720">
    <property type="entry name" value="Glycosyl_hydrolase_97"/>
</dbReference>
<dbReference type="Pfam" id="PF14509">
    <property type="entry name" value="GH97_C"/>
    <property type="match status" value="1"/>
</dbReference>
<evidence type="ECO:0000313" key="10">
    <source>
        <dbReference type="EMBL" id="KAA6300449.1"/>
    </source>
</evidence>
<name>A0A5M8NYB2_9BACT</name>
<feature type="domain" description="Glycosyl-hydrolase 97 catalytic" evidence="7">
    <location>
        <begin position="307"/>
        <end position="466"/>
    </location>
</feature>
<dbReference type="InterPro" id="IPR013780">
    <property type="entry name" value="Glyco_hydro_b"/>
</dbReference>
<evidence type="ECO:0000256" key="2">
    <source>
        <dbReference type="ARBA" id="ARBA00011245"/>
    </source>
</evidence>
<feature type="signal peptide" evidence="6">
    <location>
        <begin position="1"/>
        <end position="23"/>
    </location>
</feature>
<comment type="caution">
    <text evidence="10">The sequence shown here is derived from an EMBL/GenBank/DDBJ whole genome shotgun (WGS) entry which is preliminary data.</text>
</comment>
<dbReference type="GO" id="GO:0030246">
    <property type="term" value="F:carbohydrate binding"/>
    <property type="evidence" value="ECO:0007669"/>
    <property type="project" value="InterPro"/>
</dbReference>
<accession>A0A5M8NYB2</accession>
<feature type="domain" description="Glycosyl-hydrolase 97 N-terminal" evidence="8">
    <location>
        <begin position="31"/>
        <end position="287"/>
    </location>
</feature>
<evidence type="ECO:0000313" key="11">
    <source>
        <dbReference type="Proteomes" id="UP000324575"/>
    </source>
</evidence>
<dbReference type="Gene3D" id="2.70.98.10">
    <property type="match status" value="1"/>
</dbReference>
<keyword evidence="4" id="KW-0106">Calcium</keyword>
<dbReference type="EMBL" id="SNRX01000080">
    <property type="protein sequence ID" value="KAA6300449.1"/>
    <property type="molecule type" value="Genomic_DNA"/>
</dbReference>
<dbReference type="PANTHER" id="PTHR35803">
    <property type="entry name" value="GLUCAN 1,4-ALPHA-GLUCOSIDASE SUSB-RELATED"/>
    <property type="match status" value="1"/>
</dbReference>
<dbReference type="InterPro" id="IPR017853">
    <property type="entry name" value="GH"/>
</dbReference>
<keyword evidence="5 10" id="KW-0326">Glycosidase</keyword>
<keyword evidence="3 10" id="KW-0378">Hydrolase</keyword>
<gene>
    <name evidence="10" type="ORF">EZS26_003404</name>
</gene>
<organism evidence="10 11">
    <name type="scientific">Candidatus Ordinivivax streblomastigis</name>
    <dbReference type="NCBI Taxonomy" id="2540710"/>
    <lineage>
        <taxon>Bacteria</taxon>
        <taxon>Pseudomonadati</taxon>
        <taxon>Bacteroidota</taxon>
        <taxon>Bacteroidia</taxon>
        <taxon>Bacteroidales</taxon>
        <taxon>Candidatus Ordinivivax</taxon>
    </lineage>
</organism>
<evidence type="ECO:0000259" key="9">
    <source>
        <dbReference type="Pfam" id="PF14509"/>
    </source>
</evidence>
<evidence type="ECO:0000256" key="3">
    <source>
        <dbReference type="ARBA" id="ARBA00022801"/>
    </source>
</evidence>
<dbReference type="InterPro" id="IPR029483">
    <property type="entry name" value="GH97_C"/>
</dbReference>
<dbReference type="InterPro" id="IPR029486">
    <property type="entry name" value="GH97_N"/>
</dbReference>
<dbReference type="Pfam" id="PF10566">
    <property type="entry name" value="Glyco_hydro_97"/>
    <property type="match status" value="1"/>
</dbReference>
<dbReference type="Gene3D" id="2.60.40.1180">
    <property type="entry name" value="Golgi alpha-mannosidase II"/>
    <property type="match status" value="1"/>
</dbReference>
<dbReference type="AlphaFoldDB" id="A0A5M8NYB2"/>
<dbReference type="GO" id="GO:0004558">
    <property type="term" value="F:alpha-1,4-glucosidase activity"/>
    <property type="evidence" value="ECO:0007669"/>
    <property type="project" value="UniProtKB-EC"/>
</dbReference>
<sequence>MKTFLKTFGIFCSLLMMALQLQAQLKPIELLSPDGTIKLSVTLGDKIYYTIYSNNKVLLQDNEIQLQLRKEILGEKPKLASQKRSSVDTDIKPVVPFKFSTVKNHYNQLLLAFKGDYSIEFRAFDDGIAYRFITKKKGTIEVMQEDFRLSFPGDYLVHTQFPGSRGFNAVYESPYSHVESKEWKDEMSVLPILIDTRKGVKILVSEADLVDYPCMFVKGKGTENGVTSLFPKTPLETNNKNDRSIKASKEADYIAKTDGTRDFPWRFFIVAGNDGQLPESTMVCRLSPQNVLGDVSWIKPGLAMWDWMNRWSDFGPEVNYTAGVNTAAYKHYIDFSSRNHIPYLVIDEGWSVNNGLPKEIKPAVDLPEIVRYGKEKNVAIILWITYRGIQEDFDDNSYNLFEYFSNMGIKGFKIDFMDRSDQEIVHFYENAAKEAAKYQMIIELHGSYKPVGMEFKYPNVLSFEGVRGMENHGGCIPDNSLYLPFMRSVLGPMSFTPGALLNVQPEGYKNGLGSNMVMIGTRVHHIAYYILFESGLQMIADSPRQFDMNPDCRDFIFSTPVTWDETHALAAEAGQYLIVAKRHGNKWWIGGITNNTEKNREFDITLNFLPADKVFRMTAFEDGVNANRQAMDYDIRKQDVKQGDKIHVKLVRNGGFAAVIE</sequence>
<evidence type="ECO:0000256" key="5">
    <source>
        <dbReference type="ARBA" id="ARBA00023295"/>
    </source>
</evidence>
<keyword evidence="6" id="KW-0732">Signal</keyword>
<feature type="domain" description="Glycosyl-hydrolase 97 C-terminal oligomerisation" evidence="9">
    <location>
        <begin position="562"/>
        <end position="660"/>
    </location>
</feature>
<dbReference type="EC" id="3.2.1.20" evidence="10"/>
<comment type="subunit">
    <text evidence="2">Monomer.</text>
</comment>
<feature type="chain" id="PRO_5024417134" evidence="6">
    <location>
        <begin position="24"/>
        <end position="661"/>
    </location>
</feature>